<dbReference type="InterPro" id="IPR012944">
    <property type="entry name" value="SusD_RagB_dom"/>
</dbReference>
<dbReference type="InterPro" id="IPR033985">
    <property type="entry name" value="SusD-like_N"/>
</dbReference>
<accession>A0A2U2BE92</accession>
<evidence type="ECO:0000259" key="7">
    <source>
        <dbReference type="Pfam" id="PF14322"/>
    </source>
</evidence>
<comment type="similarity">
    <text evidence="2">Belongs to the SusD family.</text>
</comment>
<gene>
    <name evidence="8" type="ORF">DDZ16_02520</name>
</gene>
<dbReference type="GO" id="GO:0009279">
    <property type="term" value="C:cell outer membrane"/>
    <property type="evidence" value="ECO:0007669"/>
    <property type="project" value="UniProtKB-SubCell"/>
</dbReference>
<dbReference type="RefSeq" id="WP_109262829.1">
    <property type="nucleotide sequence ID" value="NZ_QEWP01000001.1"/>
</dbReference>
<proteinExistence type="inferred from homology"/>
<evidence type="ECO:0000313" key="9">
    <source>
        <dbReference type="Proteomes" id="UP000244956"/>
    </source>
</evidence>
<name>A0A2U2BE92_9BACT</name>
<dbReference type="Proteomes" id="UP000244956">
    <property type="component" value="Unassembled WGS sequence"/>
</dbReference>
<dbReference type="AlphaFoldDB" id="A0A2U2BE92"/>
<reference evidence="8 9" key="1">
    <citation type="submission" date="2018-05" db="EMBL/GenBank/DDBJ databases">
        <title>Marinilabilia rubrum sp. nov., isolated from saltern sediment.</title>
        <authorList>
            <person name="Zhang R."/>
        </authorList>
    </citation>
    <scope>NUCLEOTIDE SEQUENCE [LARGE SCALE GENOMIC DNA]</scope>
    <source>
        <strain evidence="8 9">WTE16</strain>
    </source>
</reference>
<dbReference type="Pfam" id="PF14322">
    <property type="entry name" value="SusD-like_3"/>
    <property type="match status" value="1"/>
</dbReference>
<organism evidence="8 9">
    <name type="scientific">Marinilabilia rubra</name>
    <dbReference type="NCBI Taxonomy" id="2162893"/>
    <lineage>
        <taxon>Bacteria</taxon>
        <taxon>Pseudomonadati</taxon>
        <taxon>Bacteroidota</taxon>
        <taxon>Bacteroidia</taxon>
        <taxon>Marinilabiliales</taxon>
        <taxon>Marinilabiliaceae</taxon>
        <taxon>Marinilabilia</taxon>
    </lineage>
</organism>
<evidence type="ECO:0000256" key="4">
    <source>
        <dbReference type="ARBA" id="ARBA00023136"/>
    </source>
</evidence>
<keyword evidence="5" id="KW-0998">Cell outer membrane</keyword>
<dbReference type="SUPFAM" id="SSF48452">
    <property type="entry name" value="TPR-like"/>
    <property type="match status" value="1"/>
</dbReference>
<dbReference type="InterPro" id="IPR011990">
    <property type="entry name" value="TPR-like_helical_dom_sf"/>
</dbReference>
<dbReference type="OrthoDB" id="691231at2"/>
<feature type="domain" description="RagB/SusD" evidence="6">
    <location>
        <begin position="314"/>
        <end position="596"/>
    </location>
</feature>
<comment type="caution">
    <text evidence="8">The sequence shown here is derived from an EMBL/GenBank/DDBJ whole genome shotgun (WGS) entry which is preliminary data.</text>
</comment>
<dbReference type="Pfam" id="PF07980">
    <property type="entry name" value="SusD_RagB"/>
    <property type="match status" value="1"/>
</dbReference>
<evidence type="ECO:0000256" key="1">
    <source>
        <dbReference type="ARBA" id="ARBA00004442"/>
    </source>
</evidence>
<dbReference type="Gene3D" id="1.25.40.390">
    <property type="match status" value="1"/>
</dbReference>
<protein>
    <submittedName>
        <fullName evidence="8">RagB/SusD family nutrient uptake outer membrane protein</fullName>
    </submittedName>
</protein>
<keyword evidence="9" id="KW-1185">Reference proteome</keyword>
<keyword evidence="4" id="KW-0472">Membrane</keyword>
<dbReference type="EMBL" id="QEWP01000001">
    <property type="protein sequence ID" value="PWE01379.1"/>
    <property type="molecule type" value="Genomic_DNA"/>
</dbReference>
<dbReference type="PROSITE" id="PS51257">
    <property type="entry name" value="PROKAR_LIPOPROTEIN"/>
    <property type="match status" value="1"/>
</dbReference>
<evidence type="ECO:0000256" key="2">
    <source>
        <dbReference type="ARBA" id="ARBA00006275"/>
    </source>
</evidence>
<sequence>MRIKQIFSVLLLAFVVLGCEDQLDPKIDNTFGDEYTWSHPEKAQGVLMNAYATIPQMWDNWGGNNFLDVATDDAVTNDYNSSLYDLVHGGMTHQNNPLSNWETAYNQFRNIHMFLENGLGDNITYILSDSARNVTVKERLRGEAYFLRAWWGMELLRRYGGVADDGEALGYIIVKRDLGEDDLEEMKSRGRDTYEACVRQIISDCDTAIKYLPLEFTGGDPDIGESHIGRGSGKAAWALKSRVAVMGASPAFQPEGSYAVSADSIMRKWERAAKLSFQAIEEGQMGGYATLEEHHFNDVGNTPDEFLFRQYFNNRWMENRNFPPYFFGQGFTNPSQNLVDAFPDAEGYPISHPDSDYDPQAPYQARDPRLDLTVYYNGRMFGDRELEIYYDVENDTEGRDAPGFEYNTTRTGYYLRKWLSQKYEMLKPNEEQNDRHMHALLRRGEVYFNLAEALNELVGPATTFADAGSYTAESIIREARSQAIGINDDPYLDEVTAEGKDAFRSLLQNEKRLEFAFENMRYFDMRRWMLPLDEPVRGCEVEKTSDGFVYKGTDPSAVNESIIVEERLLDDPKYYYSPLPYSELVKNMDMKDNKGWSF</sequence>
<feature type="domain" description="SusD-like N-terminal" evidence="7">
    <location>
        <begin position="37"/>
        <end position="243"/>
    </location>
</feature>
<evidence type="ECO:0000256" key="3">
    <source>
        <dbReference type="ARBA" id="ARBA00022729"/>
    </source>
</evidence>
<evidence type="ECO:0000313" key="8">
    <source>
        <dbReference type="EMBL" id="PWE01379.1"/>
    </source>
</evidence>
<evidence type="ECO:0000259" key="6">
    <source>
        <dbReference type="Pfam" id="PF07980"/>
    </source>
</evidence>
<comment type="subcellular location">
    <subcellularLocation>
        <location evidence="1">Cell outer membrane</location>
    </subcellularLocation>
</comment>
<keyword evidence="3" id="KW-0732">Signal</keyword>
<evidence type="ECO:0000256" key="5">
    <source>
        <dbReference type="ARBA" id="ARBA00023237"/>
    </source>
</evidence>